<feature type="transmembrane region" description="Helical" evidence="7">
    <location>
        <begin position="80"/>
        <end position="101"/>
    </location>
</feature>
<dbReference type="Pfam" id="PF02308">
    <property type="entry name" value="MgtC"/>
    <property type="match status" value="1"/>
</dbReference>
<evidence type="ECO:0000256" key="4">
    <source>
        <dbReference type="ARBA" id="ARBA00022692"/>
    </source>
</evidence>
<feature type="domain" description="MgtC/SapB/SrpB/YhiD N-terminal" evidence="8">
    <location>
        <begin position="27"/>
        <end position="159"/>
    </location>
</feature>
<feature type="transmembrane region" description="Helical" evidence="7">
    <location>
        <begin position="20"/>
        <end position="39"/>
    </location>
</feature>
<keyword evidence="6 7" id="KW-0472">Membrane</keyword>
<dbReference type="PRINTS" id="PR01837">
    <property type="entry name" value="MGTCSAPBPROT"/>
</dbReference>
<dbReference type="PANTHER" id="PTHR33778:SF1">
    <property type="entry name" value="MAGNESIUM TRANSPORTER YHID-RELATED"/>
    <property type="match status" value="1"/>
</dbReference>
<dbReference type="GO" id="GO:0005886">
    <property type="term" value="C:plasma membrane"/>
    <property type="evidence" value="ECO:0007669"/>
    <property type="project" value="UniProtKB-SubCell"/>
</dbReference>
<dbReference type="Proteomes" id="UP000217895">
    <property type="component" value="Chromosome"/>
</dbReference>
<proteinExistence type="inferred from homology"/>
<protein>
    <submittedName>
        <fullName evidence="9">MgtC/SapB transporter</fullName>
    </submittedName>
</protein>
<keyword evidence="10" id="KW-1185">Reference proteome</keyword>
<dbReference type="EMBL" id="AP018203">
    <property type="protein sequence ID" value="BAY53229.1"/>
    <property type="molecule type" value="Genomic_DNA"/>
</dbReference>
<feature type="transmembrane region" description="Helical" evidence="7">
    <location>
        <begin position="136"/>
        <end position="154"/>
    </location>
</feature>
<keyword evidence="3" id="KW-1003">Cell membrane</keyword>
<evidence type="ECO:0000313" key="10">
    <source>
        <dbReference type="Proteomes" id="UP000217895"/>
    </source>
</evidence>
<evidence type="ECO:0000259" key="8">
    <source>
        <dbReference type="Pfam" id="PF02308"/>
    </source>
</evidence>
<evidence type="ECO:0000256" key="6">
    <source>
        <dbReference type="ARBA" id="ARBA00023136"/>
    </source>
</evidence>
<evidence type="ECO:0000256" key="1">
    <source>
        <dbReference type="ARBA" id="ARBA00004651"/>
    </source>
</evidence>
<evidence type="ECO:0000256" key="2">
    <source>
        <dbReference type="ARBA" id="ARBA00009298"/>
    </source>
</evidence>
<name>A0A1Z4J8Z0_LEPBY</name>
<feature type="transmembrane region" description="Helical" evidence="7">
    <location>
        <begin position="113"/>
        <end position="130"/>
    </location>
</feature>
<dbReference type="PANTHER" id="PTHR33778">
    <property type="entry name" value="PROTEIN MGTC"/>
    <property type="match status" value="1"/>
</dbReference>
<keyword evidence="4 7" id="KW-0812">Transmembrane</keyword>
<dbReference type="AlphaFoldDB" id="A0A1Z4J8Z0"/>
<keyword evidence="5 7" id="KW-1133">Transmembrane helix</keyword>
<reference evidence="9 10" key="1">
    <citation type="submission" date="2017-06" db="EMBL/GenBank/DDBJ databases">
        <title>Genome sequencing of cyanobaciteial culture collection at National Institute for Environmental Studies (NIES).</title>
        <authorList>
            <person name="Hirose Y."/>
            <person name="Shimura Y."/>
            <person name="Fujisawa T."/>
            <person name="Nakamura Y."/>
            <person name="Kawachi M."/>
        </authorList>
    </citation>
    <scope>NUCLEOTIDE SEQUENCE [LARGE SCALE GENOMIC DNA]</scope>
    <source>
        <strain evidence="9 10">NIES-2135</strain>
    </source>
</reference>
<dbReference type="InterPro" id="IPR003416">
    <property type="entry name" value="MgtC/SapB/SrpB/YhiD_fam"/>
</dbReference>
<gene>
    <name evidence="9" type="ORF">NIES2135_00310</name>
</gene>
<comment type="similarity">
    <text evidence="2">Belongs to the MgtC/SapB family.</text>
</comment>
<sequence>MILQSLLVITDKMFIPSNDWMNIAFRLTLSLIVGCLIGINRQKGGRPAGMRTFMLVSMGSALFVMLPLQEGDSPYATTNALSRTIQGVTTGVGFLGAGLILQQSSKKSELPKVRGLTTAASIWIAAALGAAIGCGFWQTGLVGAVLTLLTLSGVKRVQRSIVIRLPQTGNSAQQERDRDRDRT</sequence>
<organism evidence="9 10">
    <name type="scientific">Leptolyngbya boryana NIES-2135</name>
    <dbReference type="NCBI Taxonomy" id="1973484"/>
    <lineage>
        <taxon>Bacteria</taxon>
        <taxon>Bacillati</taxon>
        <taxon>Cyanobacteriota</taxon>
        <taxon>Cyanophyceae</taxon>
        <taxon>Leptolyngbyales</taxon>
        <taxon>Leptolyngbyaceae</taxon>
        <taxon>Leptolyngbya group</taxon>
        <taxon>Leptolyngbya</taxon>
    </lineage>
</organism>
<evidence type="ECO:0000256" key="5">
    <source>
        <dbReference type="ARBA" id="ARBA00022989"/>
    </source>
</evidence>
<dbReference type="InterPro" id="IPR049177">
    <property type="entry name" value="MgtC_SapB_SrpB_YhiD_N"/>
</dbReference>
<feature type="transmembrane region" description="Helical" evidence="7">
    <location>
        <begin position="51"/>
        <end position="68"/>
    </location>
</feature>
<evidence type="ECO:0000256" key="7">
    <source>
        <dbReference type="SAM" id="Phobius"/>
    </source>
</evidence>
<evidence type="ECO:0000313" key="9">
    <source>
        <dbReference type="EMBL" id="BAY53229.1"/>
    </source>
</evidence>
<evidence type="ECO:0000256" key="3">
    <source>
        <dbReference type="ARBA" id="ARBA00022475"/>
    </source>
</evidence>
<comment type="subcellular location">
    <subcellularLocation>
        <location evidence="1">Cell membrane</location>
        <topology evidence="1">Multi-pass membrane protein</topology>
    </subcellularLocation>
</comment>
<accession>A0A1Z4J8Z0</accession>